<evidence type="ECO:0000313" key="2">
    <source>
        <dbReference type="Proteomes" id="UP001152885"/>
    </source>
</evidence>
<dbReference type="Proteomes" id="UP001152885">
    <property type="component" value="Unassembled WGS sequence"/>
</dbReference>
<gene>
    <name evidence="1" type="ORF">CANVERA_P1895</name>
</gene>
<dbReference type="EMBL" id="CANTUO010000001">
    <property type="protein sequence ID" value="CAI5757381.1"/>
    <property type="molecule type" value="Genomic_DNA"/>
</dbReference>
<organism evidence="1 2">
    <name type="scientific">Candida verbasci</name>
    <dbReference type="NCBI Taxonomy" id="1227364"/>
    <lineage>
        <taxon>Eukaryota</taxon>
        <taxon>Fungi</taxon>
        <taxon>Dikarya</taxon>
        <taxon>Ascomycota</taxon>
        <taxon>Saccharomycotina</taxon>
        <taxon>Pichiomycetes</taxon>
        <taxon>Debaryomycetaceae</taxon>
        <taxon>Candida/Lodderomyces clade</taxon>
        <taxon>Candida</taxon>
    </lineage>
</organism>
<protein>
    <submittedName>
        <fullName evidence="1">Uncharacterized protein</fullName>
    </submittedName>
</protein>
<dbReference type="AlphaFoldDB" id="A0A9W4TX95"/>
<proteinExistence type="predicted"/>
<name>A0A9W4TX95_9ASCO</name>
<keyword evidence="2" id="KW-1185">Reference proteome</keyword>
<accession>A0A9W4TX95</accession>
<evidence type="ECO:0000313" key="1">
    <source>
        <dbReference type="EMBL" id="CAI5757381.1"/>
    </source>
</evidence>
<sequence length="194" mass="23270">MDFQFDFGKSHFLSSDFIKPANGSNSSFVSANSNPENKNDFSPTDYGTIFNDIVDEYLYESTLDKLNKYDRKISKTWSQPDSNNYRTINSKVKFNDDNDINRRSSWWNWKSMYHFFVPEHDKEDSSDIKQDQVPYRLRNVFKEEGDYDKSEKSIELPKRRVTIQEKCEIIYPSLNYESKRRSISRRFSFFKKHH</sequence>
<reference evidence="1" key="1">
    <citation type="submission" date="2022-12" db="EMBL/GenBank/DDBJ databases">
        <authorList>
            <person name="Brejova B."/>
        </authorList>
    </citation>
    <scope>NUCLEOTIDE SEQUENCE</scope>
</reference>
<comment type="caution">
    <text evidence="1">The sequence shown here is derived from an EMBL/GenBank/DDBJ whole genome shotgun (WGS) entry which is preliminary data.</text>
</comment>